<accession>A0A918UI82</accession>
<dbReference type="RefSeq" id="WP_189621964.1">
    <property type="nucleotide sequence ID" value="NZ_BMZA01000013.1"/>
</dbReference>
<dbReference type="Pfam" id="PF21777">
    <property type="entry name" value="SDR-like"/>
    <property type="match status" value="1"/>
</dbReference>
<protein>
    <recommendedName>
        <fullName evidence="1">Short chain dehydrogenase-like proteobacteria domain-containing protein</fullName>
    </recommendedName>
</protein>
<organism evidence="2 3">
    <name type="scientific">Novosphingobium colocasiae</name>
    <dbReference type="NCBI Taxonomy" id="1256513"/>
    <lineage>
        <taxon>Bacteria</taxon>
        <taxon>Pseudomonadati</taxon>
        <taxon>Pseudomonadota</taxon>
        <taxon>Alphaproteobacteria</taxon>
        <taxon>Sphingomonadales</taxon>
        <taxon>Sphingomonadaceae</taxon>
        <taxon>Novosphingobium</taxon>
    </lineage>
</organism>
<dbReference type="AlphaFoldDB" id="A0A918UI82"/>
<reference evidence="2" key="1">
    <citation type="journal article" date="2014" name="Int. J. Syst. Evol. Microbiol.">
        <title>Complete genome sequence of Corynebacterium casei LMG S-19264T (=DSM 44701T), isolated from a smear-ripened cheese.</title>
        <authorList>
            <consortium name="US DOE Joint Genome Institute (JGI-PGF)"/>
            <person name="Walter F."/>
            <person name="Albersmeier A."/>
            <person name="Kalinowski J."/>
            <person name="Ruckert C."/>
        </authorList>
    </citation>
    <scope>NUCLEOTIDE SEQUENCE</scope>
    <source>
        <strain evidence="2">KCTC 32255</strain>
    </source>
</reference>
<evidence type="ECO:0000313" key="3">
    <source>
        <dbReference type="Proteomes" id="UP000648075"/>
    </source>
</evidence>
<evidence type="ECO:0000313" key="2">
    <source>
        <dbReference type="EMBL" id="GGZ11897.1"/>
    </source>
</evidence>
<feature type="domain" description="Short chain dehydrogenase-like proteobacteria" evidence="1">
    <location>
        <begin position="7"/>
        <end position="103"/>
    </location>
</feature>
<reference evidence="2" key="2">
    <citation type="submission" date="2020-09" db="EMBL/GenBank/DDBJ databases">
        <authorList>
            <person name="Sun Q."/>
            <person name="Kim S."/>
        </authorList>
    </citation>
    <scope>NUCLEOTIDE SEQUENCE</scope>
    <source>
        <strain evidence="2">KCTC 32255</strain>
    </source>
</reference>
<dbReference type="InterPro" id="IPR048623">
    <property type="entry name" value="SDR-like_proteobact"/>
</dbReference>
<dbReference type="Proteomes" id="UP000648075">
    <property type="component" value="Unassembled WGS sequence"/>
</dbReference>
<evidence type="ECO:0000259" key="1">
    <source>
        <dbReference type="Pfam" id="PF21777"/>
    </source>
</evidence>
<name>A0A918UI82_9SPHN</name>
<keyword evidence="3" id="KW-1185">Reference proteome</keyword>
<sequence length="117" mass="12649">MPTLRIDIGESPTEPLAAAAEFYTVDLPEILDDCDIHSQHDVAIVFTPAPHEHRGWRLAAIQQLARDMAPRRVNALVSDDPDAIAAALVWLDRAAGVTGQLFDLDGVGAGPVVWLCK</sequence>
<comment type="caution">
    <text evidence="2">The sequence shown here is derived from an EMBL/GenBank/DDBJ whole genome shotgun (WGS) entry which is preliminary data.</text>
</comment>
<gene>
    <name evidence="2" type="ORF">GCM10011614_28570</name>
</gene>
<proteinExistence type="predicted"/>
<dbReference type="EMBL" id="BMZA01000013">
    <property type="protein sequence ID" value="GGZ11897.1"/>
    <property type="molecule type" value="Genomic_DNA"/>
</dbReference>